<gene>
    <name evidence="4" type="ORF">ACFSFY_09220</name>
</gene>
<comment type="caution">
    <text evidence="4">The sequence shown here is derived from an EMBL/GenBank/DDBJ whole genome shotgun (WGS) entry which is preliminary data.</text>
</comment>
<feature type="transmembrane region" description="Helical" evidence="2">
    <location>
        <begin position="520"/>
        <end position="536"/>
    </location>
</feature>
<dbReference type="GO" id="GO:0016301">
    <property type="term" value="F:kinase activity"/>
    <property type="evidence" value="ECO:0007669"/>
    <property type="project" value="UniProtKB-KW"/>
</dbReference>
<dbReference type="InterPro" id="IPR050154">
    <property type="entry name" value="UbiB_kinase"/>
</dbReference>
<keyword evidence="4" id="KW-0418">Kinase</keyword>
<dbReference type="InterPro" id="IPR011009">
    <property type="entry name" value="Kinase-like_dom_sf"/>
</dbReference>
<dbReference type="CDD" id="cd05121">
    <property type="entry name" value="ABC1_ADCK3-like"/>
    <property type="match status" value="1"/>
</dbReference>
<keyword evidence="5" id="KW-1185">Reference proteome</keyword>
<protein>
    <submittedName>
        <fullName evidence="4">ABC1 kinase family protein</fullName>
    </submittedName>
</protein>
<dbReference type="RefSeq" id="WP_381537397.1">
    <property type="nucleotide sequence ID" value="NZ_JBHUGI010000024.1"/>
</dbReference>
<evidence type="ECO:0000259" key="3">
    <source>
        <dbReference type="PROSITE" id="PS50011"/>
    </source>
</evidence>
<organism evidence="4 5">
    <name type="scientific">Sporosarcina siberiensis</name>
    <dbReference type="NCBI Taxonomy" id="1365606"/>
    <lineage>
        <taxon>Bacteria</taxon>
        <taxon>Bacillati</taxon>
        <taxon>Bacillota</taxon>
        <taxon>Bacilli</taxon>
        <taxon>Bacillales</taxon>
        <taxon>Caryophanaceae</taxon>
        <taxon>Sporosarcina</taxon>
    </lineage>
</organism>
<dbReference type="EMBL" id="JBHUGI010000024">
    <property type="protein sequence ID" value="MFD1928238.1"/>
    <property type="molecule type" value="Genomic_DNA"/>
</dbReference>
<accession>A0ABW4SFJ1</accession>
<keyword evidence="4" id="KW-0808">Transferase</keyword>
<dbReference type="Proteomes" id="UP001597218">
    <property type="component" value="Unassembled WGS sequence"/>
</dbReference>
<dbReference type="PANTHER" id="PTHR10566:SF113">
    <property type="entry name" value="PROTEIN ACTIVITY OF BC1 COMPLEX KINASE 7, CHLOROPLASTIC"/>
    <property type="match status" value="1"/>
</dbReference>
<evidence type="ECO:0000313" key="4">
    <source>
        <dbReference type="EMBL" id="MFD1928238.1"/>
    </source>
</evidence>
<feature type="transmembrane region" description="Helical" evidence="2">
    <location>
        <begin position="496"/>
        <end position="514"/>
    </location>
</feature>
<evidence type="ECO:0000313" key="5">
    <source>
        <dbReference type="Proteomes" id="UP001597218"/>
    </source>
</evidence>
<comment type="similarity">
    <text evidence="1">Belongs to the protein kinase superfamily. ADCK protein kinase family.</text>
</comment>
<feature type="domain" description="Protein kinase" evidence="3">
    <location>
        <begin position="119"/>
        <end position="478"/>
    </location>
</feature>
<evidence type="ECO:0000256" key="1">
    <source>
        <dbReference type="ARBA" id="ARBA00009670"/>
    </source>
</evidence>
<evidence type="ECO:0000256" key="2">
    <source>
        <dbReference type="SAM" id="Phobius"/>
    </source>
</evidence>
<dbReference type="SUPFAM" id="SSF56112">
    <property type="entry name" value="Protein kinase-like (PK-like)"/>
    <property type="match status" value="1"/>
</dbReference>
<dbReference type="PROSITE" id="PS50011">
    <property type="entry name" value="PROTEIN_KINASE_DOM"/>
    <property type="match status" value="1"/>
</dbReference>
<dbReference type="PANTHER" id="PTHR10566">
    <property type="entry name" value="CHAPERONE-ACTIVITY OF BC1 COMPLEX CABC1 -RELATED"/>
    <property type="match status" value="1"/>
</dbReference>
<keyword evidence="2" id="KW-0812">Transmembrane</keyword>
<keyword evidence="2" id="KW-0472">Membrane</keyword>
<dbReference type="InterPro" id="IPR004147">
    <property type="entry name" value="ABC1_dom"/>
</dbReference>
<reference evidence="5" key="1">
    <citation type="journal article" date="2019" name="Int. J. Syst. Evol. Microbiol.">
        <title>The Global Catalogue of Microorganisms (GCM) 10K type strain sequencing project: providing services to taxonomists for standard genome sequencing and annotation.</title>
        <authorList>
            <consortium name="The Broad Institute Genomics Platform"/>
            <consortium name="The Broad Institute Genome Sequencing Center for Infectious Disease"/>
            <person name="Wu L."/>
            <person name="Ma J."/>
        </authorList>
    </citation>
    <scope>NUCLEOTIDE SEQUENCE [LARGE SCALE GENOMIC DNA]</scope>
    <source>
        <strain evidence="5">CGMCC 4.7177</strain>
    </source>
</reference>
<dbReference type="InterPro" id="IPR000719">
    <property type="entry name" value="Prot_kinase_dom"/>
</dbReference>
<keyword evidence="2" id="KW-1133">Transmembrane helix</keyword>
<proteinExistence type="inferred from homology"/>
<dbReference type="Gene3D" id="1.10.510.10">
    <property type="entry name" value="Transferase(Phosphotransferase) domain 1"/>
    <property type="match status" value="1"/>
</dbReference>
<sequence>MKRSANYRIIRSVWMSVVFFIQVALFQRRHRGKFTPAVTVKWDKLVTNQAKIYKRTALELGGLMVKLGQFLSTRADIMPISFIEELEGLTDHVTPVPTEEALRLLDEEWERPHQEYVTNISPEPIASASIGEVYKAFLHDGSPVAIKIQRPDIEWILRADFKAIRIVIWLAKRFSSLGKQVDLDLLYVEMTDVIGAELNFIQEMKNGQGFSERFPSLDGVHFPVYYKQFSTRKVLVMEWIEGSKITDLQFLKEHHIDRKELSVRLFHLFLEQILEGGQFHADPHGGNLLIRPDGTLVLIDFGMVVNITSKDADAIFIIVEGILFKQYDRVLDGLETLNFLLPNANRPVLASAIERVVKAYESNDLQDMNGFVVDNLLNDLKTIVRTQPVQLPADFAFLGRAVSVFVGVLHVLDPEIDLLIIARPRITEWAKQHSRAKNPFTNKKELKQMLLQNIGQIRSFAPKLSKFLEAPEEIHHYLKQRDIEERRFRVKLQNRLFAGVISLSAFTTLVYGFIDDYSELMIGSSVVFLISLWRFYRLGK</sequence>
<name>A0ABW4SFJ1_9BACL</name>
<dbReference type="Pfam" id="PF03109">
    <property type="entry name" value="ABC1"/>
    <property type="match status" value="1"/>
</dbReference>
<feature type="transmembrane region" description="Helical" evidence="2">
    <location>
        <begin position="6"/>
        <end position="26"/>
    </location>
</feature>